<accession>A0AAD7AF11</accession>
<dbReference type="Proteomes" id="UP001218218">
    <property type="component" value="Unassembled WGS sequence"/>
</dbReference>
<evidence type="ECO:0000313" key="2">
    <source>
        <dbReference type="Proteomes" id="UP001218218"/>
    </source>
</evidence>
<protein>
    <submittedName>
        <fullName evidence="1">Uncharacterized protein</fullName>
    </submittedName>
</protein>
<gene>
    <name evidence="1" type="ORF">DFH08DRAFT_469448</name>
</gene>
<proteinExistence type="predicted"/>
<name>A0AAD7AF11_9AGAR</name>
<dbReference type="EMBL" id="JARIHO010000008">
    <property type="protein sequence ID" value="KAJ7356953.1"/>
    <property type="molecule type" value="Genomic_DNA"/>
</dbReference>
<sequence>MRVMARAAVSAITELQITTTVRSAPENDRHVLGQFCQLLAVGCRAKKGIRSGRGLHLITSGWNFAESQNALRSRRVPASRCGCNHQVVRQDWISTLLRFPECRSSSGPAGDGDGDGEAQSRGLEIARYLILVHTRCRQKLLIPARYFYGF</sequence>
<reference evidence="1" key="1">
    <citation type="submission" date="2023-03" db="EMBL/GenBank/DDBJ databases">
        <title>Massive genome expansion in bonnet fungi (Mycena s.s.) driven by repeated elements and novel gene families across ecological guilds.</title>
        <authorList>
            <consortium name="Lawrence Berkeley National Laboratory"/>
            <person name="Harder C.B."/>
            <person name="Miyauchi S."/>
            <person name="Viragh M."/>
            <person name="Kuo A."/>
            <person name="Thoen E."/>
            <person name="Andreopoulos B."/>
            <person name="Lu D."/>
            <person name="Skrede I."/>
            <person name="Drula E."/>
            <person name="Henrissat B."/>
            <person name="Morin E."/>
            <person name="Kohler A."/>
            <person name="Barry K."/>
            <person name="LaButti K."/>
            <person name="Morin E."/>
            <person name="Salamov A."/>
            <person name="Lipzen A."/>
            <person name="Mereny Z."/>
            <person name="Hegedus B."/>
            <person name="Baldrian P."/>
            <person name="Stursova M."/>
            <person name="Weitz H."/>
            <person name="Taylor A."/>
            <person name="Grigoriev I.V."/>
            <person name="Nagy L.G."/>
            <person name="Martin F."/>
            <person name="Kauserud H."/>
        </authorList>
    </citation>
    <scope>NUCLEOTIDE SEQUENCE</scope>
    <source>
        <strain evidence="1">CBHHK002</strain>
    </source>
</reference>
<evidence type="ECO:0000313" key="1">
    <source>
        <dbReference type="EMBL" id="KAJ7356953.1"/>
    </source>
</evidence>
<keyword evidence="2" id="KW-1185">Reference proteome</keyword>
<comment type="caution">
    <text evidence="1">The sequence shown here is derived from an EMBL/GenBank/DDBJ whole genome shotgun (WGS) entry which is preliminary data.</text>
</comment>
<organism evidence="1 2">
    <name type="scientific">Mycena albidolilacea</name>
    <dbReference type="NCBI Taxonomy" id="1033008"/>
    <lineage>
        <taxon>Eukaryota</taxon>
        <taxon>Fungi</taxon>
        <taxon>Dikarya</taxon>
        <taxon>Basidiomycota</taxon>
        <taxon>Agaricomycotina</taxon>
        <taxon>Agaricomycetes</taxon>
        <taxon>Agaricomycetidae</taxon>
        <taxon>Agaricales</taxon>
        <taxon>Marasmiineae</taxon>
        <taxon>Mycenaceae</taxon>
        <taxon>Mycena</taxon>
    </lineage>
</organism>
<dbReference type="AlphaFoldDB" id="A0AAD7AF11"/>